<protein>
    <submittedName>
        <fullName evidence="2">Uncharacterized protein</fullName>
    </submittedName>
</protein>
<dbReference type="RefSeq" id="XP_004222588.1">
    <property type="nucleotide sequence ID" value="XM_004222540.1"/>
</dbReference>
<evidence type="ECO:0000313" key="3">
    <source>
        <dbReference type="Proteomes" id="UP000006319"/>
    </source>
</evidence>
<feature type="compositionally biased region" description="Basic and acidic residues" evidence="1">
    <location>
        <begin position="768"/>
        <end position="782"/>
    </location>
</feature>
<dbReference type="GeneID" id="14692995"/>
<dbReference type="EMBL" id="DF157101">
    <property type="protein sequence ID" value="GAB66641.1"/>
    <property type="molecule type" value="Genomic_DNA"/>
</dbReference>
<feature type="compositionally biased region" description="Polar residues" evidence="1">
    <location>
        <begin position="708"/>
        <end position="724"/>
    </location>
</feature>
<sequence>MIVDYKGDVMDMQGNDLLINHIDSNEKGGKYNVRLFKLKSKNDKSRQYEISNSMSSQSFLKGYLHNNSSDLVMLTDDTFSLYDCEKKKKKMLINLNDCKPIDFVYFKKNIIFIQKNKCSLFQARTNGKCNIMLNLKEPPVKVNFCSHMKNMIYLSTKSRVYFLKLLFLKDKTLKLSNTNMNLPVKCRQEEHVFHSHRNESQQGRNEYKEVIHVCSYSCKDVTVYKLVKGKVKNKKKCFTKLDIRMLNDESIKGVFFFKVKHPSKGYNCGEESAREERHLGTSNADDEKVNHVSHTSEGENSHHVVDSKEVLEGEGHTGEVKLVNELQTSSTSATNENIMKLYLLIYSESGKVLIYLIDHLNIPLFKFGLAHVSKCPLAHMQLPFKVAQIYNATDHLLKRVMKQKNIIKKKKENSPNFAKYIEHMVNKDVYINSNFFMDTIFVNEKSAIVYTIQIHHDFLTLPEKATEAVLLKVMNSNEKIVAIKDVEDSEVKKNLVYKILNESKFSCYSDSDSYIDSDITWNDDSDKTDSCDEEKSDYSECEVTADQGHVAKGTGDGAGDDAAKPDLPLPGGKPQLAQMVCDESSKNAPRRCAPNDAQNDLQSDLHGDLQNDLQNDLQKDLQKDLQNDLQNDLKNDLKNDLQNDPPEDASAPEEEPSDGSSHERDHLKRGEERATKGTPQGADEFEVTTNVSRNDGSLSNSTRDKNGTHASCSSTPSLGGSDSVQGGVEEEQTDELGEAGKVNGMNGASGMNGMNGMNGASGLSELSGVKDDFAEGAGEQKGKANLRGRKGEGRKKRKLKNEESAPGTEVAKGNFAQCENVKKPKVGDSSSDELTGEVADDVTGEVADVVTGEVADDVTGEAVDVLPSRNKTNKTEDCFNDLDSHSEGERKNNHEESAITPSDKFLALSSMIKLNISLGRYCKLCMLVNIKDKKLIKDTVANLGKKYSIKLLELLLNSLARNRFYLGTFFFWIKAICKEYKDTLKGRKHRRLVTKISLIAENNLKYD</sequence>
<feature type="region of interest" description="Disordered" evidence="1">
    <location>
        <begin position="876"/>
        <end position="897"/>
    </location>
</feature>
<dbReference type="OMA" id="TIQIHHD"/>
<dbReference type="PhylomeDB" id="K6UDI1"/>
<keyword evidence="3" id="KW-1185">Reference proteome</keyword>
<accession>K6UDI1</accession>
<feature type="region of interest" description="Disordered" evidence="1">
    <location>
        <begin position="635"/>
        <end position="816"/>
    </location>
</feature>
<dbReference type="OrthoDB" id="5355499at2759"/>
<gene>
    <name evidence="2" type="ORF">PCYB_094250</name>
</gene>
<feature type="compositionally biased region" description="Low complexity" evidence="1">
    <location>
        <begin position="743"/>
        <end position="762"/>
    </location>
</feature>
<dbReference type="Proteomes" id="UP000006319">
    <property type="component" value="Chromosome 9"/>
</dbReference>
<evidence type="ECO:0000256" key="1">
    <source>
        <dbReference type="SAM" id="MobiDB-lite"/>
    </source>
</evidence>
<dbReference type="AlphaFoldDB" id="K6UDI1"/>
<feature type="non-terminal residue" evidence="2">
    <location>
        <position position="1007"/>
    </location>
</feature>
<feature type="compositionally biased region" description="Polar residues" evidence="1">
    <location>
        <begin position="687"/>
        <end position="701"/>
    </location>
</feature>
<feature type="compositionally biased region" description="Acidic residues" evidence="1">
    <location>
        <begin position="645"/>
        <end position="657"/>
    </location>
</feature>
<name>K6UDI1_PLACD</name>
<dbReference type="VEuPathDB" id="PlasmoDB:PCYB_094250"/>
<feature type="compositionally biased region" description="Acidic residues" evidence="1">
    <location>
        <begin position="728"/>
        <end position="737"/>
    </location>
</feature>
<dbReference type="eggNOG" id="ENOG502SFBY">
    <property type="taxonomic scope" value="Eukaryota"/>
</dbReference>
<dbReference type="KEGG" id="pcy:PCYB_094250"/>
<evidence type="ECO:0000313" key="2">
    <source>
        <dbReference type="EMBL" id="GAB66641.1"/>
    </source>
</evidence>
<feature type="compositionally biased region" description="Basic residues" evidence="1">
    <location>
        <begin position="784"/>
        <end position="799"/>
    </location>
</feature>
<feature type="region of interest" description="Disordered" evidence="1">
    <location>
        <begin position="522"/>
        <end position="608"/>
    </location>
</feature>
<proteinExistence type="predicted"/>
<feature type="compositionally biased region" description="Basic and acidic residues" evidence="1">
    <location>
        <begin position="660"/>
        <end position="675"/>
    </location>
</feature>
<reference evidence="2 3" key="1">
    <citation type="journal article" date="2012" name="Nat. Genet.">
        <title>Plasmodium cynomolgi genome sequences provide insight into Plasmodium vivax and the monkey malaria clade.</title>
        <authorList>
            <person name="Tachibana S."/>
            <person name="Sullivan S.A."/>
            <person name="Kawai S."/>
            <person name="Nakamura S."/>
            <person name="Kim H.R."/>
            <person name="Goto N."/>
            <person name="Arisue N."/>
            <person name="Palacpac N.M.Q."/>
            <person name="Honma H."/>
            <person name="Yagi M."/>
            <person name="Tougan T."/>
            <person name="Katakai Y."/>
            <person name="Kaneko O."/>
            <person name="Mita T."/>
            <person name="Kita K."/>
            <person name="Yasutomi Y."/>
            <person name="Sutton P.L."/>
            <person name="Shakhbatyan R."/>
            <person name="Horii T."/>
            <person name="Yasunaga T."/>
            <person name="Barnwell J.W."/>
            <person name="Escalante A.A."/>
            <person name="Carlton J.M."/>
            <person name="Tanabe K."/>
        </authorList>
    </citation>
    <scope>NUCLEOTIDE SEQUENCE [LARGE SCALE GENOMIC DNA]</scope>
    <source>
        <strain evidence="2 3">B</strain>
    </source>
</reference>
<organism evidence="2 3">
    <name type="scientific">Plasmodium cynomolgi (strain B)</name>
    <dbReference type="NCBI Taxonomy" id="1120755"/>
    <lineage>
        <taxon>Eukaryota</taxon>
        <taxon>Sar</taxon>
        <taxon>Alveolata</taxon>
        <taxon>Apicomplexa</taxon>
        <taxon>Aconoidasida</taxon>
        <taxon>Haemosporida</taxon>
        <taxon>Plasmodiidae</taxon>
        <taxon>Plasmodium</taxon>
        <taxon>Plasmodium (Plasmodium)</taxon>
    </lineage>
</organism>